<feature type="region of interest" description="Disordered" evidence="1">
    <location>
        <begin position="42"/>
        <end position="69"/>
    </location>
</feature>
<feature type="compositionally biased region" description="Polar residues" evidence="1">
    <location>
        <begin position="214"/>
        <end position="228"/>
    </location>
</feature>
<evidence type="ECO:0000256" key="1">
    <source>
        <dbReference type="SAM" id="MobiDB-lite"/>
    </source>
</evidence>
<dbReference type="Proteomes" id="UP001139887">
    <property type="component" value="Unassembled WGS sequence"/>
</dbReference>
<dbReference type="AlphaFoldDB" id="A0A9W8M0V7"/>
<gene>
    <name evidence="2" type="ORF">IWW36_002220</name>
</gene>
<protein>
    <submittedName>
        <fullName evidence="2">Uncharacterized protein</fullName>
    </submittedName>
</protein>
<evidence type="ECO:0000313" key="3">
    <source>
        <dbReference type="Proteomes" id="UP001139887"/>
    </source>
</evidence>
<proteinExistence type="predicted"/>
<feature type="compositionally biased region" description="Polar residues" evidence="1">
    <location>
        <begin position="151"/>
        <end position="167"/>
    </location>
</feature>
<feature type="region of interest" description="Disordered" evidence="1">
    <location>
        <begin position="213"/>
        <end position="235"/>
    </location>
</feature>
<sequence>MAMLSAAGTSAEPVASASDTRPSRLLRYRRWLNLRNEAANGNTSCPERYDTSMGLASPSSVSGDLAGPADISGPGDIDGTTDIYQQTGAPLVQLMNGRWSGCLGPTLSNRSLSSRQGLRARASVLAASRYCPRPVTAATHMAGSADGMHSRTPSCSTADISPATIESSESDDELQPDMPMSPVSLTDTELPAREQHTACESWNCASATAHVLPNPSTHRMDSQCSSAPPSEHDAALAPEVTTQELEYGSAERQQRRYHIFSDGYPAADSAYAEYATESMVSDSDNAYRSSHSAGLAAHAQVADSAVQMDAPESVDSRSAIMHEMSAAQAGGAGLPSASSIAQIFLVGQPTQVRNSGRQMSRMRRASHRALLAISRALRIGKTRLLFPALTDGDQQCLSALLESCSAEAALASSLQVLEKSRNTRSPSFRMRADRVHASQAQLLLCIYTLFTQQVSVEERRSRHYRFYLPEDDQIELDRGFSESVLFAAQALARGFQIRGTESHTEALREPASMLCSVWAAVRFVLYARSRPLWEAWTRGRSNAQLLSDNRTDSEIDSLRRVLVDFDEAWVRFERDLCFAYFGLNNSQVAGFMDPNDSGDAGHVAQEEEFSLLVVLLSETLQRCLSQKLVSEEQMESMDPQLILALPRLAILHAIAGGSEGFDGLCFVESDGNSMFWWFREYSDLCRQIYDTVSSWPLQLYELLQKMLVAEEADLVLSRTSDAVLFDVLYKDVKPGQGKSTMKSRSETMGDDESSAKRTAVVDLESIIDSPRSVRSLSIDDCISSFNASTCLGPYEPCLAHSRSLANSSSCLACESSSRIYAATAAPSNALPGMFDVPPLPPHPSSLLLGSNEMSASFLTSSTLPNNTRCPLAHALSPSMSMASTRSVSEERRRRMRLDACREQLRQAFVSVCTVADSLHSGPFARPFRVALELVFRMNTT</sequence>
<organism evidence="2 3">
    <name type="scientific">Coemansia brasiliensis</name>
    <dbReference type="NCBI Taxonomy" id="2650707"/>
    <lineage>
        <taxon>Eukaryota</taxon>
        <taxon>Fungi</taxon>
        <taxon>Fungi incertae sedis</taxon>
        <taxon>Zoopagomycota</taxon>
        <taxon>Kickxellomycotina</taxon>
        <taxon>Kickxellomycetes</taxon>
        <taxon>Kickxellales</taxon>
        <taxon>Kickxellaceae</taxon>
        <taxon>Coemansia</taxon>
    </lineage>
</organism>
<dbReference type="OrthoDB" id="20035at2759"/>
<comment type="caution">
    <text evidence="2">The sequence shown here is derived from an EMBL/GenBank/DDBJ whole genome shotgun (WGS) entry which is preliminary data.</text>
</comment>
<evidence type="ECO:0000313" key="2">
    <source>
        <dbReference type="EMBL" id="KAJ2850035.1"/>
    </source>
</evidence>
<feature type="region of interest" description="Disordered" evidence="1">
    <location>
        <begin position="735"/>
        <end position="754"/>
    </location>
</feature>
<name>A0A9W8M0V7_9FUNG</name>
<reference evidence="2" key="1">
    <citation type="submission" date="2022-07" db="EMBL/GenBank/DDBJ databases">
        <title>Phylogenomic reconstructions and comparative analyses of Kickxellomycotina fungi.</title>
        <authorList>
            <person name="Reynolds N.K."/>
            <person name="Stajich J.E."/>
            <person name="Barry K."/>
            <person name="Grigoriev I.V."/>
            <person name="Crous P."/>
            <person name="Smith M.E."/>
        </authorList>
    </citation>
    <scope>NUCLEOTIDE SEQUENCE</scope>
    <source>
        <strain evidence="2">NRRL 1566</strain>
    </source>
</reference>
<dbReference type="EMBL" id="JANBUW010000047">
    <property type="protein sequence ID" value="KAJ2850035.1"/>
    <property type="molecule type" value="Genomic_DNA"/>
</dbReference>
<accession>A0A9W8M0V7</accession>
<keyword evidence="3" id="KW-1185">Reference proteome</keyword>
<feature type="region of interest" description="Disordered" evidence="1">
    <location>
        <begin position="144"/>
        <end position="179"/>
    </location>
</feature>